<reference evidence="1 2" key="1">
    <citation type="journal article" date="2016" name="Sci. Rep.">
        <title>Metabolic traits of an uncultured archaeal lineage -MSBL1- from brine pools of the Red Sea.</title>
        <authorList>
            <person name="Mwirichia R."/>
            <person name="Alam I."/>
            <person name="Rashid M."/>
            <person name="Vinu M."/>
            <person name="Ba-Alawi W."/>
            <person name="Anthony Kamau A."/>
            <person name="Kamanda Ngugi D."/>
            <person name="Goker M."/>
            <person name="Klenk H.P."/>
            <person name="Bajic V."/>
            <person name="Stingl U."/>
        </authorList>
    </citation>
    <scope>NUCLEOTIDE SEQUENCE [LARGE SCALE GENOMIC DNA]</scope>
    <source>
        <strain evidence="1">SCGC-AAA261C02</strain>
    </source>
</reference>
<proteinExistence type="predicted"/>
<keyword evidence="2" id="KW-1185">Reference proteome</keyword>
<comment type="caution">
    <text evidence="1">The sequence shown here is derived from an EMBL/GenBank/DDBJ whole genome shotgun (WGS) entry which is preliminary data.</text>
</comment>
<dbReference type="EMBL" id="LHXW01000023">
    <property type="protein sequence ID" value="KXA99816.1"/>
    <property type="molecule type" value="Genomic_DNA"/>
</dbReference>
<evidence type="ECO:0000313" key="1">
    <source>
        <dbReference type="EMBL" id="KXA99816.1"/>
    </source>
</evidence>
<evidence type="ECO:0000313" key="2">
    <source>
        <dbReference type="Proteomes" id="UP000070520"/>
    </source>
</evidence>
<protein>
    <recommendedName>
        <fullName evidence="3">Aldehyde ferredoxin oxidoreductase</fullName>
    </recommendedName>
</protein>
<sequence>MLAIDDYYEIKGWDECGPTPETLEKLDLDKLVGIKSDLKSKNHLQFLSFPRNSLLVVSIIEGVKTVKLDRSQLIIKRVNPPLEGDSELFDLFPLTWTAWDEEKKRRMRGELIGLSKDCFFIGEIDRKVVGNVWYTHSKGCPKEFLQKSSRTLRYLPKHSTG</sequence>
<dbReference type="AlphaFoldDB" id="A0A133V053"/>
<dbReference type="Proteomes" id="UP000070520">
    <property type="component" value="Unassembled WGS sequence"/>
</dbReference>
<accession>A0A133V053</accession>
<name>A0A133V053_9EURY</name>
<organism evidence="1 2">
    <name type="scientific">candidate division MSBL1 archaeon SCGC-AAA261C02</name>
    <dbReference type="NCBI Taxonomy" id="1698272"/>
    <lineage>
        <taxon>Archaea</taxon>
        <taxon>Methanobacteriati</taxon>
        <taxon>Methanobacteriota</taxon>
        <taxon>candidate division MSBL1</taxon>
    </lineage>
</organism>
<evidence type="ECO:0008006" key="3">
    <source>
        <dbReference type="Google" id="ProtNLM"/>
    </source>
</evidence>
<gene>
    <name evidence="1" type="ORF">AKJ42_02435</name>
</gene>